<dbReference type="SUPFAM" id="SSF74653">
    <property type="entry name" value="TolA/TonB C-terminal domain"/>
    <property type="match status" value="1"/>
</dbReference>
<comment type="subcellular location">
    <subcellularLocation>
        <location evidence="1">Cell inner membrane</location>
        <topology evidence="1">Single-pass membrane protein</topology>
        <orientation evidence="1">Periplasmic side</orientation>
    </subcellularLocation>
</comment>
<dbReference type="InterPro" id="IPR006260">
    <property type="entry name" value="TonB/TolA_C"/>
</dbReference>
<dbReference type="Pfam" id="PF03544">
    <property type="entry name" value="TonB_C"/>
    <property type="match status" value="1"/>
</dbReference>
<feature type="domain" description="TonB C-terminal" evidence="12">
    <location>
        <begin position="156"/>
        <end position="248"/>
    </location>
</feature>
<evidence type="ECO:0000256" key="2">
    <source>
        <dbReference type="ARBA" id="ARBA00006555"/>
    </source>
</evidence>
<keyword evidence="7" id="KW-0653">Protein transport</keyword>
<evidence type="ECO:0000256" key="5">
    <source>
        <dbReference type="ARBA" id="ARBA00022519"/>
    </source>
</evidence>
<dbReference type="InterPro" id="IPR051045">
    <property type="entry name" value="TonB-dependent_transducer"/>
</dbReference>
<dbReference type="NCBIfam" id="TIGR01352">
    <property type="entry name" value="tonB_Cterm"/>
    <property type="match status" value="1"/>
</dbReference>
<keyword evidence="8 11" id="KW-1133">Transmembrane helix</keyword>
<evidence type="ECO:0000256" key="1">
    <source>
        <dbReference type="ARBA" id="ARBA00004383"/>
    </source>
</evidence>
<dbReference type="PROSITE" id="PS52015">
    <property type="entry name" value="TONB_CTD"/>
    <property type="match status" value="1"/>
</dbReference>
<dbReference type="GO" id="GO:0098797">
    <property type="term" value="C:plasma membrane protein complex"/>
    <property type="evidence" value="ECO:0007669"/>
    <property type="project" value="TreeGrafter"/>
</dbReference>
<evidence type="ECO:0000256" key="8">
    <source>
        <dbReference type="ARBA" id="ARBA00022989"/>
    </source>
</evidence>
<feature type="compositionally biased region" description="Basic and acidic residues" evidence="10">
    <location>
        <begin position="62"/>
        <end position="95"/>
    </location>
</feature>
<evidence type="ECO:0000256" key="10">
    <source>
        <dbReference type="SAM" id="MobiDB-lite"/>
    </source>
</evidence>
<feature type="region of interest" description="Disordered" evidence="10">
    <location>
        <begin position="62"/>
        <end position="131"/>
    </location>
</feature>
<evidence type="ECO:0000256" key="9">
    <source>
        <dbReference type="ARBA" id="ARBA00023136"/>
    </source>
</evidence>
<feature type="compositionally biased region" description="Basic residues" evidence="10">
    <location>
        <begin position="96"/>
        <end position="105"/>
    </location>
</feature>
<evidence type="ECO:0000256" key="4">
    <source>
        <dbReference type="ARBA" id="ARBA00022475"/>
    </source>
</evidence>
<dbReference type="GO" id="GO:0031992">
    <property type="term" value="F:energy transducer activity"/>
    <property type="evidence" value="ECO:0007669"/>
    <property type="project" value="TreeGrafter"/>
</dbReference>
<keyword evidence="5" id="KW-0997">Cell inner membrane</keyword>
<keyword evidence="3" id="KW-0813">Transport</keyword>
<sequence>MSKKDNILYFFLLALVFHLSLFIVRERGVKGDAPVSLKSNSAPISVKIKSPVIRKEAVVVKKEVTPPTPKEEKKPEPKKIEPPKKDIIKPDIKSKIKDKKKKVEKKKIEEKKAEPIPPKTTPNTEKIPSTPTAEQEILASGNFSIGKDGIFTAASSEGIEYKILKQVDPDYPVQAERIRYKKKVVITARFLVGLKGEVEKINIINSHEKFGFDKEVEKALKQWKFHPIYYKNKNIKVYFTKDFIFEPK</sequence>
<protein>
    <submittedName>
        <fullName evidence="13">TonB family protein</fullName>
    </submittedName>
</protein>
<keyword evidence="6 11" id="KW-0812">Transmembrane</keyword>
<evidence type="ECO:0000259" key="12">
    <source>
        <dbReference type="PROSITE" id="PS52015"/>
    </source>
</evidence>
<evidence type="ECO:0000256" key="7">
    <source>
        <dbReference type="ARBA" id="ARBA00022927"/>
    </source>
</evidence>
<dbReference type="Gene3D" id="3.30.2420.10">
    <property type="entry name" value="TonB"/>
    <property type="match status" value="1"/>
</dbReference>
<dbReference type="GO" id="GO:0015031">
    <property type="term" value="P:protein transport"/>
    <property type="evidence" value="ECO:0007669"/>
    <property type="project" value="UniProtKB-KW"/>
</dbReference>
<evidence type="ECO:0000256" key="6">
    <source>
        <dbReference type="ARBA" id="ARBA00022692"/>
    </source>
</evidence>
<proteinExistence type="inferred from homology"/>
<evidence type="ECO:0000256" key="11">
    <source>
        <dbReference type="SAM" id="Phobius"/>
    </source>
</evidence>
<accession>A0A414PNX0</accession>
<dbReference type="Proteomes" id="UP000284676">
    <property type="component" value="Unassembled WGS sequence"/>
</dbReference>
<dbReference type="PANTHER" id="PTHR33446:SF2">
    <property type="entry name" value="PROTEIN TONB"/>
    <property type="match status" value="1"/>
</dbReference>
<dbReference type="RefSeq" id="WP_118127683.1">
    <property type="nucleotide sequence ID" value="NZ_JBQKFG010000027.1"/>
</dbReference>
<organism evidence="13 14">
    <name type="scientific">Fusobacterium mortiferum</name>
    <dbReference type="NCBI Taxonomy" id="850"/>
    <lineage>
        <taxon>Bacteria</taxon>
        <taxon>Fusobacteriati</taxon>
        <taxon>Fusobacteriota</taxon>
        <taxon>Fusobacteriia</taxon>
        <taxon>Fusobacteriales</taxon>
        <taxon>Fusobacteriaceae</taxon>
        <taxon>Fusobacterium</taxon>
    </lineage>
</organism>
<evidence type="ECO:0000256" key="3">
    <source>
        <dbReference type="ARBA" id="ARBA00022448"/>
    </source>
</evidence>
<evidence type="ECO:0000313" key="14">
    <source>
        <dbReference type="Proteomes" id="UP000284676"/>
    </source>
</evidence>
<keyword evidence="9 11" id="KW-0472">Membrane</keyword>
<dbReference type="AlphaFoldDB" id="A0A414PNX0"/>
<gene>
    <name evidence="13" type="ORF">DW663_11260</name>
</gene>
<keyword evidence="4" id="KW-1003">Cell membrane</keyword>
<evidence type="ECO:0000313" key="13">
    <source>
        <dbReference type="EMBL" id="RHF70183.1"/>
    </source>
</evidence>
<dbReference type="PANTHER" id="PTHR33446">
    <property type="entry name" value="PROTEIN TONB-RELATED"/>
    <property type="match status" value="1"/>
</dbReference>
<name>A0A414PNX0_FUSMR</name>
<dbReference type="GO" id="GO:0055085">
    <property type="term" value="P:transmembrane transport"/>
    <property type="evidence" value="ECO:0007669"/>
    <property type="project" value="InterPro"/>
</dbReference>
<feature type="transmembrane region" description="Helical" evidence="11">
    <location>
        <begin position="6"/>
        <end position="24"/>
    </location>
</feature>
<dbReference type="EMBL" id="QRHL01000029">
    <property type="protein sequence ID" value="RHF70183.1"/>
    <property type="molecule type" value="Genomic_DNA"/>
</dbReference>
<dbReference type="InterPro" id="IPR037682">
    <property type="entry name" value="TonB_C"/>
</dbReference>
<comment type="similarity">
    <text evidence="2">Belongs to the TonB family.</text>
</comment>
<reference evidence="13 14" key="1">
    <citation type="submission" date="2018-08" db="EMBL/GenBank/DDBJ databases">
        <title>A genome reference for cultivated species of the human gut microbiota.</title>
        <authorList>
            <person name="Zou Y."/>
            <person name="Xue W."/>
            <person name="Luo G."/>
        </authorList>
    </citation>
    <scope>NUCLEOTIDE SEQUENCE [LARGE SCALE GENOMIC DNA]</scope>
    <source>
        <strain evidence="13 14">AM25-1</strain>
    </source>
</reference>
<comment type="caution">
    <text evidence="13">The sequence shown here is derived from an EMBL/GenBank/DDBJ whole genome shotgun (WGS) entry which is preliminary data.</text>
</comment>